<feature type="coiled-coil region" evidence="1">
    <location>
        <begin position="295"/>
        <end position="352"/>
    </location>
</feature>
<sequence length="532" mass="57700">MKKLGVVIATLLAVGAAAWLGGSWWVGKETERIVRAQIEQANQHSAGRGVSQELVSYDRSLLGAKAVTRMSVTDPLLASWLDQAQFSHQIKHGPLLLADGVSFGVSHWSTRLDMASLPTASKTFVEQAFAGKEPFTAETKIGFDKIIHTTANFSPMDARLEADGTTLKWAGANFTGDISATEKSGPFSFKANKFELRDANASFTLPSLDIQGRMGPVAGGLENFTMKLPTLSMLVAGETQPITMDLSVDSVLSEQNGAVQGKASFQIANIQGNNQQGVAIPVKQVDVKVDYAGFKLEGLKEIQALQAKLQALQEQMQVDEAATELPEGQKQQQQLAQQAQQLTEELLDLVLNKVLQAGLSKLRYDLSLSLDKGKVTGLADLTYVGSQQPLKLNDLMLYGPQDWGRLVTGSIDLSADKAALPADVSLLMGYALEQKAILEANNQYTLQLKLLGETAELNGSPIGFAELPSKFFPQMPSLSEEASLGLPPDLMQQIEEQGITPEIMQQLEESDDVPKETLEMLKQLQQMNSQVQ</sequence>
<keyword evidence="1" id="KW-0175">Coiled coil</keyword>
<dbReference type="RefSeq" id="WP_078921732.1">
    <property type="nucleotide sequence ID" value="NZ_FUYB01000004.1"/>
</dbReference>
<proteinExistence type="predicted"/>
<dbReference type="Pfam" id="PF06097">
    <property type="entry name" value="DUF945"/>
    <property type="match status" value="1"/>
</dbReference>
<dbReference type="InterPro" id="IPR010352">
    <property type="entry name" value="DUF945"/>
</dbReference>
<dbReference type="EMBL" id="FUYB01000004">
    <property type="protein sequence ID" value="SKA73663.1"/>
    <property type="molecule type" value="Genomic_DNA"/>
</dbReference>
<keyword evidence="3" id="KW-1185">Reference proteome</keyword>
<organism evidence="2 3">
    <name type="scientific">Thiothrix eikelboomii</name>
    <dbReference type="NCBI Taxonomy" id="92487"/>
    <lineage>
        <taxon>Bacteria</taxon>
        <taxon>Pseudomonadati</taxon>
        <taxon>Pseudomonadota</taxon>
        <taxon>Gammaproteobacteria</taxon>
        <taxon>Thiotrichales</taxon>
        <taxon>Thiotrichaceae</taxon>
        <taxon>Thiothrix</taxon>
    </lineage>
</organism>
<name>A0A1T4W8S2_9GAMM</name>
<protein>
    <submittedName>
        <fullName evidence="2">Uncharacterized conserved protein YdgA, DUF945 family</fullName>
    </submittedName>
</protein>
<dbReference type="OrthoDB" id="5444681at2"/>
<evidence type="ECO:0000256" key="1">
    <source>
        <dbReference type="SAM" id="Coils"/>
    </source>
</evidence>
<evidence type="ECO:0000313" key="2">
    <source>
        <dbReference type="EMBL" id="SKA73663.1"/>
    </source>
</evidence>
<dbReference type="Proteomes" id="UP000190460">
    <property type="component" value="Unassembled WGS sequence"/>
</dbReference>
<reference evidence="2 3" key="1">
    <citation type="submission" date="2017-02" db="EMBL/GenBank/DDBJ databases">
        <authorList>
            <person name="Peterson S.W."/>
        </authorList>
    </citation>
    <scope>NUCLEOTIDE SEQUENCE [LARGE SCALE GENOMIC DNA]</scope>
    <source>
        <strain evidence="2 3">ATCC 49788</strain>
    </source>
</reference>
<dbReference type="AlphaFoldDB" id="A0A1T4W8S2"/>
<gene>
    <name evidence="2" type="ORF">SAMN02745130_01261</name>
</gene>
<evidence type="ECO:0000313" key="3">
    <source>
        <dbReference type="Proteomes" id="UP000190460"/>
    </source>
</evidence>
<accession>A0A1T4W8S2</accession>
<dbReference type="STRING" id="92487.SAMN02745130_01261"/>